<name>A0A820IPW8_9BILA</name>
<feature type="non-terminal residue" evidence="1">
    <location>
        <position position="1"/>
    </location>
</feature>
<sequence>ITPHVPQRLDLSIIRLYYGPYEAGDHAHDIALDRAATATDTYAAPKRLAKTCIETNCVAMMRHDNGRIDQQQHKFKDDPAYIDKISKDRDGYRIQARNVWVESETNNDPLRRNDYRDEYLTAKQSVLNTKKDRSIQAE</sequence>
<dbReference type="Proteomes" id="UP000663823">
    <property type="component" value="Unassembled WGS sequence"/>
</dbReference>
<protein>
    <submittedName>
        <fullName evidence="1">Uncharacterized protein</fullName>
    </submittedName>
</protein>
<reference evidence="1" key="1">
    <citation type="submission" date="2021-02" db="EMBL/GenBank/DDBJ databases">
        <authorList>
            <person name="Nowell W R."/>
        </authorList>
    </citation>
    <scope>NUCLEOTIDE SEQUENCE</scope>
</reference>
<accession>A0A820IPW8</accession>
<proteinExistence type="predicted"/>
<dbReference type="AlphaFoldDB" id="A0A820IPW8"/>
<comment type="caution">
    <text evidence="1">The sequence shown here is derived from an EMBL/GenBank/DDBJ whole genome shotgun (WGS) entry which is preliminary data.</text>
</comment>
<evidence type="ECO:0000313" key="1">
    <source>
        <dbReference type="EMBL" id="CAF4314611.1"/>
    </source>
</evidence>
<gene>
    <name evidence="1" type="ORF">OTI717_LOCUS42450</name>
</gene>
<dbReference type="EMBL" id="CAJOAX010051552">
    <property type="protein sequence ID" value="CAF4314611.1"/>
    <property type="molecule type" value="Genomic_DNA"/>
</dbReference>
<organism evidence="1 2">
    <name type="scientific">Rotaria sordida</name>
    <dbReference type="NCBI Taxonomy" id="392033"/>
    <lineage>
        <taxon>Eukaryota</taxon>
        <taxon>Metazoa</taxon>
        <taxon>Spiralia</taxon>
        <taxon>Gnathifera</taxon>
        <taxon>Rotifera</taxon>
        <taxon>Eurotatoria</taxon>
        <taxon>Bdelloidea</taxon>
        <taxon>Philodinida</taxon>
        <taxon>Philodinidae</taxon>
        <taxon>Rotaria</taxon>
    </lineage>
</organism>
<evidence type="ECO:0000313" key="2">
    <source>
        <dbReference type="Proteomes" id="UP000663823"/>
    </source>
</evidence>
<feature type="non-terminal residue" evidence="1">
    <location>
        <position position="138"/>
    </location>
</feature>